<sequence>MSTETKGFPNLKLNNGETIPLIAYGLGTANYKRGDKNKLDQHIVNLTVQAIQTGFTHLDGAEAYGNEAELGAAIRAAGVPREALYVVTKATPRADRSLEENFAASLEKLGLDYVDLYLIHSPFQISDPPELAQKKWAEMEAIHASGRAKSIGVSNFLQEHLEPILATAQIVPAINQIEFHPYLQHVTPDGKWDLLKFCKEKGIALSGYAGLTALTAAAPGPVDGKYEELASKYNVTEGNVALRWTLDQGIVAITTSSREDRLRDYLEKLPSFNLSEDEVKDISELGRKKHYRAFWTKYFEKDDRR</sequence>
<evidence type="ECO:0000256" key="5">
    <source>
        <dbReference type="PIRSR" id="PIRSR000097-2"/>
    </source>
</evidence>
<dbReference type="PANTHER" id="PTHR43827:SF3">
    <property type="entry name" value="NADP-DEPENDENT OXIDOREDUCTASE DOMAIN-CONTAINING PROTEIN"/>
    <property type="match status" value="1"/>
</dbReference>
<dbReference type="Gene3D" id="3.20.20.100">
    <property type="entry name" value="NADP-dependent oxidoreductase domain"/>
    <property type="match status" value="1"/>
</dbReference>
<dbReference type="AlphaFoldDB" id="A0A2T2ZUK9"/>
<keyword evidence="9" id="KW-1185">Reference proteome</keyword>
<evidence type="ECO:0000313" key="8">
    <source>
        <dbReference type="EMBL" id="PSR77184.1"/>
    </source>
</evidence>
<evidence type="ECO:0000256" key="6">
    <source>
        <dbReference type="PIRSR" id="PIRSR000097-3"/>
    </source>
</evidence>
<dbReference type="EMBL" id="KZ678670">
    <property type="protein sequence ID" value="PSR77184.1"/>
    <property type="molecule type" value="Genomic_DNA"/>
</dbReference>
<evidence type="ECO:0000256" key="4">
    <source>
        <dbReference type="PIRSR" id="PIRSR000097-1"/>
    </source>
</evidence>
<dbReference type="InterPro" id="IPR023210">
    <property type="entry name" value="NADP_OxRdtase_dom"/>
</dbReference>
<evidence type="ECO:0000256" key="1">
    <source>
        <dbReference type="ARBA" id="ARBA00007905"/>
    </source>
</evidence>
<feature type="site" description="Lowers pKa of active site Tyr" evidence="6">
    <location>
        <position position="89"/>
    </location>
</feature>
<feature type="active site" description="Proton donor" evidence="4">
    <location>
        <position position="64"/>
    </location>
</feature>
<dbReference type="InterPro" id="IPR020471">
    <property type="entry name" value="AKR"/>
</dbReference>
<dbReference type="GO" id="GO:0016616">
    <property type="term" value="F:oxidoreductase activity, acting on the CH-OH group of donors, NAD or NADP as acceptor"/>
    <property type="evidence" value="ECO:0007669"/>
    <property type="project" value="UniProtKB-ARBA"/>
</dbReference>
<dbReference type="Proteomes" id="UP000241462">
    <property type="component" value="Unassembled WGS sequence"/>
</dbReference>
<dbReference type="InterPro" id="IPR044494">
    <property type="entry name" value="AKR3C2/3"/>
</dbReference>
<feature type="domain" description="NADP-dependent oxidoreductase" evidence="7">
    <location>
        <begin position="25"/>
        <end position="285"/>
    </location>
</feature>
<dbReference type="PROSITE" id="PS00062">
    <property type="entry name" value="ALDOKETO_REDUCTASE_2"/>
    <property type="match status" value="1"/>
</dbReference>
<dbReference type="PIRSF" id="PIRSF000097">
    <property type="entry name" value="AKR"/>
    <property type="match status" value="1"/>
</dbReference>
<name>A0A2T2ZUK9_9PEZI</name>
<comment type="similarity">
    <text evidence="1">Belongs to the aldo/keto reductase family.</text>
</comment>
<dbReference type="InterPro" id="IPR036812">
    <property type="entry name" value="NAD(P)_OxRdtase_dom_sf"/>
</dbReference>
<gene>
    <name evidence="8" type="ORF">BD289DRAFT_378050</name>
</gene>
<keyword evidence="2" id="KW-0521">NADP</keyword>
<evidence type="ECO:0000259" key="7">
    <source>
        <dbReference type="Pfam" id="PF00248"/>
    </source>
</evidence>
<accession>A0A2T2ZUK9</accession>
<evidence type="ECO:0000256" key="2">
    <source>
        <dbReference type="ARBA" id="ARBA00022857"/>
    </source>
</evidence>
<evidence type="ECO:0000256" key="3">
    <source>
        <dbReference type="ARBA" id="ARBA00023002"/>
    </source>
</evidence>
<dbReference type="Pfam" id="PF00248">
    <property type="entry name" value="Aldo_ket_red"/>
    <property type="match status" value="1"/>
</dbReference>
<organism evidence="8 9">
    <name type="scientific">Coniella lustricola</name>
    <dbReference type="NCBI Taxonomy" id="2025994"/>
    <lineage>
        <taxon>Eukaryota</taxon>
        <taxon>Fungi</taxon>
        <taxon>Dikarya</taxon>
        <taxon>Ascomycota</taxon>
        <taxon>Pezizomycotina</taxon>
        <taxon>Sordariomycetes</taxon>
        <taxon>Sordariomycetidae</taxon>
        <taxon>Diaporthales</taxon>
        <taxon>Schizoparmaceae</taxon>
        <taxon>Coniella</taxon>
    </lineage>
</organism>
<protein>
    <submittedName>
        <fullName evidence="8">Alpha-keto ester reductase-like protein</fullName>
    </submittedName>
</protein>
<dbReference type="GO" id="GO:0016652">
    <property type="term" value="F:oxidoreductase activity, acting on NAD(P)H as acceptor"/>
    <property type="evidence" value="ECO:0007669"/>
    <property type="project" value="InterPro"/>
</dbReference>
<dbReference type="PRINTS" id="PR00069">
    <property type="entry name" value="ALDKETRDTASE"/>
</dbReference>
<feature type="binding site" evidence="5">
    <location>
        <position position="120"/>
    </location>
    <ligand>
        <name>substrate</name>
    </ligand>
</feature>
<dbReference type="PANTHER" id="PTHR43827">
    <property type="entry name" value="2,5-DIKETO-D-GLUCONIC ACID REDUCTASE"/>
    <property type="match status" value="1"/>
</dbReference>
<dbReference type="FunFam" id="3.20.20.100:FF:000002">
    <property type="entry name" value="2,5-diketo-D-gluconic acid reductase A"/>
    <property type="match status" value="1"/>
</dbReference>
<keyword evidence="3" id="KW-0560">Oxidoreductase</keyword>
<reference evidence="8 9" key="1">
    <citation type="journal article" date="2018" name="Mycol. Prog.">
        <title>Coniella lustricola, a new species from submerged detritus.</title>
        <authorList>
            <person name="Raudabaugh D.B."/>
            <person name="Iturriaga T."/>
            <person name="Carver A."/>
            <person name="Mondo S."/>
            <person name="Pangilinan J."/>
            <person name="Lipzen A."/>
            <person name="He G."/>
            <person name="Amirebrahimi M."/>
            <person name="Grigoriev I.V."/>
            <person name="Miller A.N."/>
        </authorList>
    </citation>
    <scope>NUCLEOTIDE SEQUENCE [LARGE SCALE GENOMIC DNA]</scope>
    <source>
        <strain evidence="8 9">B22-T-1</strain>
    </source>
</reference>
<proteinExistence type="inferred from homology"/>
<evidence type="ECO:0000313" key="9">
    <source>
        <dbReference type="Proteomes" id="UP000241462"/>
    </source>
</evidence>
<dbReference type="STRING" id="2025994.A0A2T2ZUK9"/>
<dbReference type="OrthoDB" id="416253at2759"/>
<dbReference type="InParanoid" id="A0A2T2ZUK9"/>
<dbReference type="SUPFAM" id="SSF51430">
    <property type="entry name" value="NAD(P)-linked oxidoreductase"/>
    <property type="match status" value="1"/>
</dbReference>
<dbReference type="CDD" id="cd19120">
    <property type="entry name" value="AKR_AKR3C2-3"/>
    <property type="match status" value="1"/>
</dbReference>
<dbReference type="FunCoup" id="A0A2T2ZUK9">
    <property type="interactions" value="187"/>
</dbReference>
<dbReference type="InterPro" id="IPR018170">
    <property type="entry name" value="Aldo/ket_reductase_CS"/>
</dbReference>